<evidence type="ECO:0000313" key="2">
    <source>
        <dbReference type="Proteomes" id="UP000318017"/>
    </source>
</evidence>
<gene>
    <name evidence="1" type="ORF">Q31a_40830</name>
</gene>
<proteinExistence type="predicted"/>
<dbReference type="KEGG" id="ahel:Q31a_40830"/>
<organism evidence="1 2">
    <name type="scientific">Aureliella helgolandensis</name>
    <dbReference type="NCBI Taxonomy" id="2527968"/>
    <lineage>
        <taxon>Bacteria</taxon>
        <taxon>Pseudomonadati</taxon>
        <taxon>Planctomycetota</taxon>
        <taxon>Planctomycetia</taxon>
        <taxon>Pirellulales</taxon>
        <taxon>Pirellulaceae</taxon>
        <taxon>Aureliella</taxon>
    </lineage>
</organism>
<reference evidence="1 2" key="1">
    <citation type="submission" date="2019-02" db="EMBL/GenBank/DDBJ databases">
        <title>Deep-cultivation of Planctomycetes and their phenomic and genomic characterization uncovers novel biology.</title>
        <authorList>
            <person name="Wiegand S."/>
            <person name="Jogler M."/>
            <person name="Boedeker C."/>
            <person name="Pinto D."/>
            <person name="Vollmers J."/>
            <person name="Rivas-Marin E."/>
            <person name="Kohn T."/>
            <person name="Peeters S.H."/>
            <person name="Heuer A."/>
            <person name="Rast P."/>
            <person name="Oberbeckmann S."/>
            <person name="Bunk B."/>
            <person name="Jeske O."/>
            <person name="Meyerdierks A."/>
            <person name="Storesund J.E."/>
            <person name="Kallscheuer N."/>
            <person name="Luecker S."/>
            <person name="Lage O.M."/>
            <person name="Pohl T."/>
            <person name="Merkel B.J."/>
            <person name="Hornburger P."/>
            <person name="Mueller R.-W."/>
            <person name="Bruemmer F."/>
            <person name="Labrenz M."/>
            <person name="Spormann A.M."/>
            <person name="Op den Camp H."/>
            <person name="Overmann J."/>
            <person name="Amann R."/>
            <person name="Jetten M.S.M."/>
            <person name="Mascher T."/>
            <person name="Medema M.H."/>
            <person name="Devos D.P."/>
            <person name="Kaster A.-K."/>
            <person name="Ovreas L."/>
            <person name="Rohde M."/>
            <person name="Galperin M.Y."/>
            <person name="Jogler C."/>
        </authorList>
    </citation>
    <scope>NUCLEOTIDE SEQUENCE [LARGE SCALE GENOMIC DNA]</scope>
    <source>
        <strain evidence="1 2">Q31a</strain>
    </source>
</reference>
<dbReference type="Proteomes" id="UP000318017">
    <property type="component" value="Chromosome"/>
</dbReference>
<protein>
    <submittedName>
        <fullName evidence="1">Uncharacterized protein</fullName>
    </submittedName>
</protein>
<evidence type="ECO:0000313" key="1">
    <source>
        <dbReference type="EMBL" id="QDV25756.1"/>
    </source>
</evidence>
<sequence length="49" mass="5245">MDAGNSLREKAPGAESPLIHLDGWLKEKSAASAWRLVAATAQVEALPMR</sequence>
<dbReference type="EMBL" id="CP036298">
    <property type="protein sequence ID" value="QDV25756.1"/>
    <property type="molecule type" value="Genomic_DNA"/>
</dbReference>
<name>A0A518GAX1_9BACT</name>
<accession>A0A518GAX1</accession>
<keyword evidence="2" id="KW-1185">Reference proteome</keyword>
<dbReference type="AlphaFoldDB" id="A0A518GAX1"/>